<proteinExistence type="predicted"/>
<evidence type="ECO:0000313" key="1">
    <source>
        <dbReference type="EMBL" id="KYC44486.1"/>
    </source>
</evidence>
<dbReference type="EMBL" id="LNGC01000276">
    <property type="protein sequence ID" value="KYC44486.1"/>
    <property type="molecule type" value="Genomic_DNA"/>
</dbReference>
<comment type="caution">
    <text evidence="1">The sequence shown here is derived from an EMBL/GenBank/DDBJ whole genome shotgun (WGS) entry which is preliminary data.</text>
</comment>
<gene>
    <name evidence="1" type="ORF">AMQ22_02298</name>
</gene>
<organism evidence="1 2">
    <name type="scientific">Candidatus Methanofastidiosum methylothiophilum</name>
    <dbReference type="NCBI Taxonomy" id="1705564"/>
    <lineage>
        <taxon>Archaea</taxon>
        <taxon>Methanobacteriati</taxon>
        <taxon>Methanobacteriota</taxon>
        <taxon>Stenosarchaea group</taxon>
        <taxon>Candidatus Methanofastidiosia</taxon>
        <taxon>Candidatus Methanofastidiosales</taxon>
        <taxon>Candidatus Methanofastidiosaceae</taxon>
        <taxon>Candidatus Methanofastidiosum</taxon>
    </lineage>
</organism>
<sequence length="83" mass="9329">MLRCFNKSHFERAAPSLMFSGSPIRYTVTLFSLDKYLAHTNPSPPLLPRPQKTAILFLVPNLFSISDAIPLPAFSIRIDVSRP</sequence>
<protein>
    <submittedName>
        <fullName evidence="1">Uncharacterized protein</fullName>
    </submittedName>
</protein>
<name>A0A150IHM8_9EURY</name>
<dbReference type="AlphaFoldDB" id="A0A150IHM8"/>
<reference evidence="1 2" key="1">
    <citation type="journal article" date="2016" name="ISME J.">
        <title>Chasing the elusive Euryarchaeota class WSA2: genomes reveal a uniquely fastidious methyl-reducing methanogen.</title>
        <authorList>
            <person name="Nobu M.K."/>
            <person name="Narihiro T."/>
            <person name="Kuroda K."/>
            <person name="Mei R."/>
            <person name="Liu W.T."/>
        </authorList>
    </citation>
    <scope>NUCLEOTIDE SEQUENCE [LARGE SCALE GENOMIC DNA]</scope>
    <source>
        <strain evidence="1">U1lsi0528_Bin055</strain>
    </source>
</reference>
<dbReference type="Proteomes" id="UP000075398">
    <property type="component" value="Unassembled WGS sequence"/>
</dbReference>
<accession>A0A150IHM8</accession>
<evidence type="ECO:0000313" key="2">
    <source>
        <dbReference type="Proteomes" id="UP000075398"/>
    </source>
</evidence>